<evidence type="ECO:0000259" key="1">
    <source>
        <dbReference type="PROSITE" id="PS51186"/>
    </source>
</evidence>
<dbReference type="GO" id="GO:0030649">
    <property type="term" value="P:aminoglycoside antibiotic catabolic process"/>
    <property type="evidence" value="ECO:0007669"/>
    <property type="project" value="TreeGrafter"/>
</dbReference>
<name>A0A372ZP22_9ACTN</name>
<dbReference type="PANTHER" id="PTHR37817:SF1">
    <property type="entry name" value="N-ACETYLTRANSFERASE EIS"/>
    <property type="match status" value="1"/>
</dbReference>
<comment type="caution">
    <text evidence="2">The sequence shown here is derived from an EMBL/GenBank/DDBJ whole genome shotgun (WGS) entry which is preliminary data.</text>
</comment>
<reference evidence="2 3" key="1">
    <citation type="submission" date="2018-08" db="EMBL/GenBank/DDBJ databases">
        <title>Diversity &amp; Physiological Properties of Lignin-Decomposing Actinobacteria from Soil.</title>
        <authorList>
            <person name="Roh S.G."/>
            <person name="Kim S.B."/>
        </authorList>
    </citation>
    <scope>NUCLEOTIDE SEQUENCE [LARGE SCALE GENOMIC DNA]</scope>
    <source>
        <strain evidence="2 3">MMS17-GH009</strain>
    </source>
</reference>
<dbReference type="GO" id="GO:0034069">
    <property type="term" value="F:aminoglycoside N-acetyltransferase activity"/>
    <property type="evidence" value="ECO:0007669"/>
    <property type="project" value="TreeGrafter"/>
</dbReference>
<accession>A0A372ZP22</accession>
<dbReference type="PANTHER" id="PTHR37817">
    <property type="entry name" value="N-ACETYLTRANSFERASE EIS"/>
    <property type="match status" value="1"/>
</dbReference>
<keyword evidence="2" id="KW-0808">Transferase</keyword>
<proteinExistence type="predicted"/>
<protein>
    <submittedName>
        <fullName evidence="2">GNAT family N-acetyltransferase</fullName>
    </submittedName>
</protein>
<dbReference type="InterPro" id="IPR000182">
    <property type="entry name" value="GNAT_dom"/>
</dbReference>
<sequence>MALPGGLLLRESRPEDEERIGALLTERGDPGDALDHRLVVEDPDAGRSASAVVVDGDRVVSTATLLDEELRLGGVRLPAGQVDLVATDGEYEGRGLVRALLRWAHARSAARGHVVQVMIGIPYFYRLFGYEYAIDIPVSRPLLTAPPAVGAGDAPALRTARAADLPALAALQEQAQRGFDLAMGHAPARWRWLLAHEASTLRVVERAGEVVAVGRTTPVDDGEFHLVEAAAADERAARELLAGVAALAPEARLQVVHRPGTLPATVWHGLLDDTPRAEAEQYYVRIPDPAVLLDRLRPLFRQRLAAAGLDRADGELLLSTYRAHYRIPLGAQEPGAVVTGGTMQGTGPGGGVGVAPDALAALLFGPYGLEGLSRIRPDVYGRGDEELHRALFPPLTSDLLTYYLP</sequence>
<dbReference type="Proteomes" id="UP000263377">
    <property type="component" value="Unassembled WGS sequence"/>
</dbReference>
<dbReference type="InterPro" id="IPR051554">
    <property type="entry name" value="Acetyltransferase_Eis"/>
</dbReference>
<organism evidence="2 3">
    <name type="scientific">Kitasatospora xanthocidica</name>
    <dbReference type="NCBI Taxonomy" id="83382"/>
    <lineage>
        <taxon>Bacteria</taxon>
        <taxon>Bacillati</taxon>
        <taxon>Actinomycetota</taxon>
        <taxon>Actinomycetes</taxon>
        <taxon>Kitasatosporales</taxon>
        <taxon>Streptomycetaceae</taxon>
        <taxon>Kitasatospora</taxon>
    </lineage>
</organism>
<gene>
    <name evidence="2" type="ORF">DR950_03545</name>
</gene>
<dbReference type="Gene3D" id="3.40.630.30">
    <property type="match status" value="1"/>
</dbReference>
<dbReference type="EMBL" id="QVIG01000001">
    <property type="protein sequence ID" value="RGD56987.1"/>
    <property type="molecule type" value="Genomic_DNA"/>
</dbReference>
<evidence type="ECO:0000313" key="2">
    <source>
        <dbReference type="EMBL" id="RGD56987.1"/>
    </source>
</evidence>
<dbReference type="InterPro" id="IPR016181">
    <property type="entry name" value="Acyl_CoA_acyltransferase"/>
</dbReference>
<dbReference type="PROSITE" id="PS51186">
    <property type="entry name" value="GNAT"/>
    <property type="match status" value="1"/>
</dbReference>
<evidence type="ECO:0000313" key="3">
    <source>
        <dbReference type="Proteomes" id="UP000263377"/>
    </source>
</evidence>
<dbReference type="SUPFAM" id="SSF55729">
    <property type="entry name" value="Acyl-CoA N-acyltransferases (Nat)"/>
    <property type="match status" value="1"/>
</dbReference>
<dbReference type="Pfam" id="PF13527">
    <property type="entry name" value="Acetyltransf_9"/>
    <property type="match status" value="1"/>
</dbReference>
<keyword evidence="3" id="KW-1185">Reference proteome</keyword>
<feature type="domain" description="N-acetyltransferase" evidence="1">
    <location>
        <begin position="7"/>
        <end position="149"/>
    </location>
</feature>
<dbReference type="AlphaFoldDB" id="A0A372ZP22"/>